<feature type="compositionally biased region" description="Polar residues" evidence="2">
    <location>
        <begin position="849"/>
        <end position="877"/>
    </location>
</feature>
<evidence type="ECO:0000313" key="3">
    <source>
        <dbReference type="EMBL" id="BAD45572.1"/>
    </source>
</evidence>
<protein>
    <submittedName>
        <fullName evidence="4">Uncharacterized protein</fullName>
    </submittedName>
</protein>
<dbReference type="EMBL" id="AP003766">
    <property type="protein sequence ID" value="BAD45572.1"/>
    <property type="molecule type" value="Genomic_DNA"/>
</dbReference>
<reference evidence="5" key="3">
    <citation type="journal article" date="2005" name="Nature">
        <title>The map-based sequence of the rice genome.</title>
        <authorList>
            <consortium name="International rice genome sequencing project (IRGSP)"/>
            <person name="Matsumoto T."/>
            <person name="Wu J."/>
            <person name="Kanamori H."/>
            <person name="Katayose Y."/>
            <person name="Fujisawa M."/>
            <person name="Namiki N."/>
            <person name="Mizuno H."/>
            <person name="Yamamoto K."/>
            <person name="Antonio B.A."/>
            <person name="Baba T."/>
            <person name="Sakata K."/>
            <person name="Nagamura Y."/>
            <person name="Aoki H."/>
            <person name="Arikawa K."/>
            <person name="Arita K."/>
            <person name="Bito T."/>
            <person name="Chiden Y."/>
            <person name="Fujitsuka N."/>
            <person name="Fukunaka R."/>
            <person name="Hamada M."/>
            <person name="Harada C."/>
            <person name="Hayashi A."/>
            <person name="Hijishita S."/>
            <person name="Honda M."/>
            <person name="Hosokawa S."/>
            <person name="Ichikawa Y."/>
            <person name="Idonuma A."/>
            <person name="Iijima M."/>
            <person name="Ikeda M."/>
            <person name="Ikeno M."/>
            <person name="Ito K."/>
            <person name="Ito S."/>
            <person name="Ito T."/>
            <person name="Ito Y."/>
            <person name="Ito Y."/>
            <person name="Iwabuchi A."/>
            <person name="Kamiya K."/>
            <person name="Karasawa W."/>
            <person name="Kurita K."/>
            <person name="Katagiri S."/>
            <person name="Kikuta A."/>
            <person name="Kobayashi H."/>
            <person name="Kobayashi N."/>
            <person name="Machita K."/>
            <person name="Maehara T."/>
            <person name="Masukawa M."/>
            <person name="Mizubayashi T."/>
            <person name="Mukai Y."/>
            <person name="Nagasaki H."/>
            <person name="Nagata Y."/>
            <person name="Naito S."/>
            <person name="Nakashima M."/>
            <person name="Nakama Y."/>
            <person name="Nakamichi Y."/>
            <person name="Nakamura M."/>
            <person name="Meguro A."/>
            <person name="Negishi M."/>
            <person name="Ohta I."/>
            <person name="Ohta T."/>
            <person name="Okamoto M."/>
            <person name="Ono N."/>
            <person name="Saji S."/>
            <person name="Sakaguchi M."/>
            <person name="Sakai K."/>
            <person name="Shibata M."/>
            <person name="Shimokawa T."/>
            <person name="Song J."/>
            <person name="Takazaki Y."/>
            <person name="Terasawa K."/>
            <person name="Tsugane M."/>
            <person name="Tsuji K."/>
            <person name="Ueda S."/>
            <person name="Waki K."/>
            <person name="Yamagata H."/>
            <person name="Yamamoto M."/>
            <person name="Yamamoto S."/>
            <person name="Yamane H."/>
            <person name="Yoshiki S."/>
            <person name="Yoshihara R."/>
            <person name="Yukawa K."/>
            <person name="Zhong H."/>
            <person name="Yano M."/>
            <person name="Yuan Q."/>
            <person name="Ouyang S."/>
            <person name="Liu J."/>
            <person name="Jones K.M."/>
            <person name="Gansberger K."/>
            <person name="Moffat K."/>
            <person name="Hill J."/>
            <person name="Bera J."/>
            <person name="Fadrosh D."/>
            <person name="Jin S."/>
            <person name="Johri S."/>
            <person name="Kim M."/>
            <person name="Overton L."/>
            <person name="Reardon M."/>
            <person name="Tsitrin T."/>
            <person name="Vuong H."/>
            <person name="Weaver B."/>
            <person name="Ciecko A."/>
            <person name="Tallon L."/>
            <person name="Jackson J."/>
            <person name="Pai G."/>
            <person name="Aken S.V."/>
            <person name="Utterback T."/>
            <person name="Reidmuller S."/>
            <person name="Feldblyum T."/>
            <person name="Hsiao J."/>
            <person name="Zismann V."/>
            <person name="Iobst S."/>
            <person name="de Vazeille A.R."/>
            <person name="Buell C.R."/>
            <person name="Ying K."/>
            <person name="Li Y."/>
            <person name="Lu T."/>
            <person name="Huang Y."/>
            <person name="Zhao Q."/>
            <person name="Feng Q."/>
            <person name="Zhang L."/>
            <person name="Zhu J."/>
            <person name="Weng Q."/>
            <person name="Mu J."/>
            <person name="Lu Y."/>
            <person name="Fan D."/>
            <person name="Liu Y."/>
            <person name="Guan J."/>
            <person name="Zhang Y."/>
            <person name="Yu S."/>
            <person name="Liu X."/>
            <person name="Zhang Y."/>
            <person name="Hong G."/>
            <person name="Han B."/>
            <person name="Choisne N."/>
            <person name="Demange N."/>
            <person name="Orjeda G."/>
            <person name="Samain S."/>
            <person name="Cattolico L."/>
            <person name="Pelletier E."/>
            <person name="Couloux A."/>
            <person name="Segurens B."/>
            <person name="Wincker P."/>
            <person name="D'Hont A."/>
            <person name="Scarpelli C."/>
            <person name="Weissenbach J."/>
            <person name="Salanoubat M."/>
            <person name="Quetier F."/>
            <person name="Yu Y."/>
            <person name="Kim H.R."/>
            <person name="Rambo T."/>
            <person name="Currie J."/>
            <person name="Collura K."/>
            <person name="Luo M."/>
            <person name="Yang T."/>
            <person name="Ammiraju J.S.S."/>
            <person name="Engler F."/>
            <person name="Soderlund C."/>
            <person name="Wing R.A."/>
            <person name="Palmer L.E."/>
            <person name="de la Bastide M."/>
            <person name="Spiegel L."/>
            <person name="Nascimento L."/>
            <person name="Zutavern T."/>
            <person name="O'Shaughnessy A."/>
            <person name="Dike S."/>
            <person name="Dedhia N."/>
            <person name="Preston R."/>
            <person name="Balija V."/>
            <person name="McCombie W.R."/>
            <person name="Chow T."/>
            <person name="Chen H."/>
            <person name="Chung M."/>
            <person name="Chen C."/>
            <person name="Shaw J."/>
            <person name="Wu H."/>
            <person name="Hsiao K."/>
            <person name="Chao Y."/>
            <person name="Chu M."/>
            <person name="Cheng C."/>
            <person name="Hour A."/>
            <person name="Lee P."/>
            <person name="Lin S."/>
            <person name="Lin Y."/>
            <person name="Liou J."/>
            <person name="Liu S."/>
            <person name="Hsing Y."/>
            <person name="Raghuvanshi S."/>
            <person name="Mohanty A."/>
            <person name="Bharti A.K."/>
            <person name="Gaur A."/>
            <person name="Gupta V."/>
            <person name="Kumar D."/>
            <person name="Ravi V."/>
            <person name="Vij S."/>
            <person name="Kapur A."/>
            <person name="Khurana P."/>
            <person name="Khurana P."/>
            <person name="Khurana J.P."/>
            <person name="Tyagi A.K."/>
            <person name="Gaikwad K."/>
            <person name="Singh A."/>
            <person name="Dalal V."/>
            <person name="Srivastava S."/>
            <person name="Dixit A."/>
            <person name="Pal A.K."/>
            <person name="Ghazi I.A."/>
            <person name="Yadav M."/>
            <person name="Pandit A."/>
            <person name="Bhargava A."/>
            <person name="Sureshbabu K."/>
            <person name="Batra K."/>
            <person name="Sharma T.R."/>
            <person name="Mohapatra T."/>
            <person name="Singh N.K."/>
            <person name="Messing J."/>
            <person name="Nelson A.B."/>
            <person name="Fuks G."/>
            <person name="Kavchok S."/>
            <person name="Keizer G."/>
            <person name="Linton E."/>
            <person name="Llaca V."/>
            <person name="Song R."/>
            <person name="Tanyolac B."/>
            <person name="Young S."/>
            <person name="Ho-Il K."/>
            <person name="Hahn J.H."/>
            <person name="Sangsakoo G."/>
            <person name="Vanavichit A."/>
            <person name="de Mattos Luiz.A.T."/>
            <person name="Zimmer P.D."/>
            <person name="Malone G."/>
            <person name="Dellagostin O."/>
            <person name="de Oliveira A.C."/>
            <person name="Bevan M."/>
            <person name="Bancroft I."/>
            <person name="Minx P."/>
            <person name="Cordum H."/>
            <person name="Wilson R."/>
            <person name="Cheng Z."/>
            <person name="Jin W."/>
            <person name="Jiang J."/>
            <person name="Leong S.A."/>
            <person name="Iwama H."/>
            <person name="Gojobori T."/>
            <person name="Itoh T."/>
            <person name="Niimura Y."/>
            <person name="Fujii Y."/>
            <person name="Habara T."/>
            <person name="Sakai H."/>
            <person name="Sato Y."/>
            <person name="Wilson G."/>
            <person name="Kumar K."/>
            <person name="McCouch S."/>
            <person name="Juretic N."/>
            <person name="Hoen D."/>
            <person name="Wright S."/>
            <person name="Bruskiewich R."/>
            <person name="Bureau T."/>
            <person name="Miyao A."/>
            <person name="Hirochika H."/>
            <person name="Nishikawa T."/>
            <person name="Kadowaki K."/>
            <person name="Sugiura M."/>
            <person name="Burr B."/>
            <person name="Sasaki T."/>
        </authorList>
    </citation>
    <scope>NUCLEOTIDE SEQUENCE [LARGE SCALE GENOMIC DNA]</scope>
    <source>
        <strain evidence="5">cv. Nipponbare</strain>
    </source>
</reference>
<gene>
    <name evidence="3" type="ORF">P0009H10.46</name>
    <name evidence="4" type="ORF">P0623A10.4</name>
</gene>
<organism evidence="4 5">
    <name type="scientific">Oryza sativa subsp. japonica</name>
    <name type="common">Rice</name>
    <dbReference type="NCBI Taxonomy" id="39947"/>
    <lineage>
        <taxon>Eukaryota</taxon>
        <taxon>Viridiplantae</taxon>
        <taxon>Streptophyta</taxon>
        <taxon>Embryophyta</taxon>
        <taxon>Tracheophyta</taxon>
        <taxon>Spermatophyta</taxon>
        <taxon>Magnoliopsida</taxon>
        <taxon>Liliopsida</taxon>
        <taxon>Poales</taxon>
        <taxon>Poaceae</taxon>
        <taxon>BOP clade</taxon>
        <taxon>Oryzoideae</taxon>
        <taxon>Oryzeae</taxon>
        <taxon>Oryzinae</taxon>
        <taxon>Oryza</taxon>
        <taxon>Oryza sativa</taxon>
    </lineage>
</organism>
<keyword evidence="1" id="KW-0175">Coiled coil</keyword>
<feature type="compositionally biased region" description="Acidic residues" evidence="2">
    <location>
        <begin position="301"/>
        <end position="342"/>
    </location>
</feature>
<feature type="compositionally biased region" description="Basic and acidic residues" evidence="2">
    <location>
        <begin position="1"/>
        <end position="11"/>
    </location>
</feature>
<dbReference type="AlphaFoldDB" id="Q653H5"/>
<reference evidence="3" key="1">
    <citation type="submission" date="2001-06" db="EMBL/GenBank/DDBJ databases">
        <title>Oryza sativa nipponbare(GA3) genomic DNA, chromosome 6, PAC clone:P0009H10.</title>
        <authorList>
            <person name="Sasaki T."/>
            <person name="Matsumoto T."/>
            <person name="Yamamoto K."/>
        </authorList>
    </citation>
    <scope>NUCLEOTIDE SEQUENCE</scope>
</reference>
<feature type="region of interest" description="Disordered" evidence="2">
    <location>
        <begin position="443"/>
        <end position="476"/>
    </location>
</feature>
<feature type="region of interest" description="Disordered" evidence="2">
    <location>
        <begin position="848"/>
        <end position="877"/>
    </location>
</feature>
<dbReference type="Proteomes" id="UP000000763">
    <property type="component" value="Chromosome 6"/>
</dbReference>
<proteinExistence type="predicted"/>
<feature type="compositionally biased region" description="Low complexity" evidence="2">
    <location>
        <begin position="343"/>
        <end position="354"/>
    </location>
</feature>
<name>Q653H5_ORYSJ</name>
<feature type="region of interest" description="Disordered" evidence="2">
    <location>
        <begin position="1"/>
        <end position="21"/>
    </location>
</feature>
<accession>Q653H5</accession>
<feature type="coiled-coil region" evidence="1">
    <location>
        <begin position="601"/>
        <end position="719"/>
    </location>
</feature>
<reference evidence="5" key="4">
    <citation type="journal article" date="2008" name="Nucleic Acids Res.">
        <title>The rice annotation project database (RAP-DB): 2008 update.</title>
        <authorList>
            <consortium name="The rice annotation project (RAP)"/>
        </authorList>
    </citation>
    <scope>GENOME REANNOTATION</scope>
    <source>
        <strain evidence="5">cv. Nipponbare</strain>
    </source>
</reference>
<feature type="region of interest" description="Disordered" evidence="2">
    <location>
        <begin position="290"/>
        <end position="368"/>
    </location>
</feature>
<evidence type="ECO:0000256" key="1">
    <source>
        <dbReference type="SAM" id="Coils"/>
    </source>
</evidence>
<evidence type="ECO:0000256" key="2">
    <source>
        <dbReference type="SAM" id="MobiDB-lite"/>
    </source>
</evidence>
<dbReference type="EMBL" id="AP005395">
    <property type="protein sequence ID" value="BAD46042.1"/>
    <property type="molecule type" value="Genomic_DNA"/>
</dbReference>
<evidence type="ECO:0000313" key="4">
    <source>
        <dbReference type="EMBL" id="BAD46042.1"/>
    </source>
</evidence>
<sequence length="953" mass="105998">MGKNKKTAEKSKSKKSKNHENTSCGIGASLIKDKNLNDLVDVGWISGRNVVIRPVGESRPSPKLGYTLVFEDFFYAGCGGTLQAEDFAYFHCTRHYTKQNSKFGCVNFAPHPKRGSPWPAVSAIRAKWGNKWQSKWFYHQIPVSLLNDKDCPFSFSGKKPKAVSEPSVSLSPEFTAIQPRIEELVSNFSCRDLVEEFVLLKIRPLSSGWDITLGEIPEDCPSSLPPFVVSSDLVIPEDMVRPVRKFLGPYTKDEHLKFLTLQNGKRQNRVFASLGSDIPVRVHPEIVPKLKKKKSVKPSSDDDDDDVELEDVDEEIGEENAEEEEGEEGADEEENDSSDDSDSSNSSSDNSSDSSESDDSKTLVIDSDEELDEDDIRIDLSAIHVTPIRADASFALSTKEVASLYVVAPANTVVDEDCSTQVGDTVETTNPLRADRDLVAKKAKTPVNAAEKSEAGKSAADGGVRITGSSNPTPPPSLPFIATPSPELIQNVLGGFSERCAKDGHWLMGLPNFNELGESSHHGPNLCLNDLKYRHPLSSIGDELEKVLITPDLEKEFLEENDLMSSWAALDTASLARLQRGVARKALRAICTRWKKSLDRIAKLEKDRDYLRCKLDRMADEKKITTDLVRKLSGEKKELSEEKKLLTEEKKKLLAREKAFERKIIEYQDVARQRAESEDKMKEQVEVLEKKNKELELACKNQSEKISALELENESCRQLLLKSCETVRIALRSLGADISLLSEENTLAAVGKWFEEFSIGLKDSVTPFASRCSKTAVESLSACLRSNGCEHFTTLKADIQGMLNDEAKFAQLRDAAQPIVKAFQVLYWKKKGYEDTLRSLRASLASRLKSQPASSSQQDKDSSTPSSSAQVNSNRKLVIRRNNTLPTRNVKHLAFRDPAKLSSARTAISDDELEAYYDNTWNGVRTIILLVKPFGKTSNHPNANVEYGKGVIQ</sequence>
<evidence type="ECO:0000313" key="5">
    <source>
        <dbReference type="Proteomes" id="UP000000763"/>
    </source>
</evidence>
<reference evidence="4" key="2">
    <citation type="submission" date="2002-06" db="EMBL/GenBank/DDBJ databases">
        <title>Oryza sativa nipponbare(GA3) genomic DNA, chromosome 6, PAC clone:P0623A10.</title>
        <authorList>
            <person name="Sasaki T."/>
            <person name="Matsumoto T."/>
            <person name="Katayose Y."/>
        </authorList>
    </citation>
    <scope>NUCLEOTIDE SEQUENCE</scope>
</reference>